<dbReference type="Pfam" id="PF11523">
    <property type="entry name" value="DUF3223"/>
    <property type="match status" value="1"/>
</dbReference>
<keyword evidence="3" id="KW-0539">Nucleus</keyword>
<dbReference type="Gene3D" id="1.10.10.10">
    <property type="entry name" value="Winged helix-like DNA-binding domain superfamily/Winged helix DNA-binding domain"/>
    <property type="match status" value="1"/>
</dbReference>
<dbReference type="Gene3D" id="3.10.450.40">
    <property type="match status" value="1"/>
</dbReference>
<dbReference type="Proteomes" id="UP000570595">
    <property type="component" value="Unassembled WGS sequence"/>
</dbReference>
<evidence type="ECO:0000256" key="4">
    <source>
        <dbReference type="PROSITE-ProRule" id="PRU00332"/>
    </source>
</evidence>
<dbReference type="Pfam" id="PF05383">
    <property type="entry name" value="La"/>
    <property type="match status" value="1"/>
</dbReference>
<evidence type="ECO:0000256" key="3">
    <source>
        <dbReference type="ARBA" id="ARBA00023242"/>
    </source>
</evidence>
<evidence type="ECO:0000313" key="10">
    <source>
        <dbReference type="Proteomes" id="UP000572268"/>
    </source>
</evidence>
<organism evidence="8 10">
    <name type="scientific">Perkinsus olseni</name>
    <name type="common">Perkinsus atlanticus</name>
    <dbReference type="NCBI Taxonomy" id="32597"/>
    <lineage>
        <taxon>Eukaryota</taxon>
        <taxon>Sar</taxon>
        <taxon>Alveolata</taxon>
        <taxon>Perkinsozoa</taxon>
        <taxon>Perkinsea</taxon>
        <taxon>Perkinsida</taxon>
        <taxon>Perkinsidae</taxon>
        <taxon>Perkinsus</taxon>
    </lineage>
</organism>
<name>A0A7J6MU95_PEROL</name>
<dbReference type="GO" id="GO:0005634">
    <property type="term" value="C:nucleus"/>
    <property type="evidence" value="ECO:0007669"/>
    <property type="project" value="UniProtKB-SubCell"/>
</dbReference>
<dbReference type="PANTHER" id="PTHR22792">
    <property type="entry name" value="LUPUS LA PROTEIN-RELATED"/>
    <property type="match status" value="1"/>
</dbReference>
<evidence type="ECO:0000313" key="9">
    <source>
        <dbReference type="Proteomes" id="UP000570595"/>
    </source>
</evidence>
<gene>
    <name evidence="8" type="ORF">FOL46_002718</name>
    <name evidence="7" type="ORF">FOZ61_000076</name>
</gene>
<dbReference type="InterPro" id="IPR036390">
    <property type="entry name" value="WH_DNA-bd_sf"/>
</dbReference>
<dbReference type="AlphaFoldDB" id="A0A7J6MU95"/>
<dbReference type="GO" id="GO:0003729">
    <property type="term" value="F:mRNA binding"/>
    <property type="evidence" value="ECO:0007669"/>
    <property type="project" value="TreeGrafter"/>
</dbReference>
<evidence type="ECO:0000259" key="6">
    <source>
        <dbReference type="PROSITE" id="PS50961"/>
    </source>
</evidence>
<feature type="compositionally biased region" description="Low complexity" evidence="5">
    <location>
        <begin position="19"/>
        <end position="41"/>
    </location>
</feature>
<dbReference type="EMBL" id="JABANN010000019">
    <property type="protein sequence ID" value="KAF4675133.1"/>
    <property type="molecule type" value="Genomic_DNA"/>
</dbReference>
<feature type="region of interest" description="Disordered" evidence="5">
    <location>
        <begin position="233"/>
        <end position="256"/>
    </location>
</feature>
<comment type="subcellular location">
    <subcellularLocation>
        <location evidence="1">Nucleus</location>
    </subcellularLocation>
</comment>
<evidence type="ECO:0000256" key="5">
    <source>
        <dbReference type="SAM" id="MobiDB-lite"/>
    </source>
</evidence>
<dbReference type="SUPFAM" id="SSF46785">
    <property type="entry name" value="Winged helix' DNA-binding domain"/>
    <property type="match status" value="1"/>
</dbReference>
<dbReference type="PROSITE" id="PS50961">
    <property type="entry name" value="HTH_LA"/>
    <property type="match status" value="1"/>
</dbReference>
<dbReference type="InterPro" id="IPR036388">
    <property type="entry name" value="WH-like_DNA-bd_sf"/>
</dbReference>
<dbReference type="Proteomes" id="UP000572268">
    <property type="component" value="Unassembled WGS sequence"/>
</dbReference>
<sequence>MSTTEAAATKRPPSEEPSEATSPKKQKTTTTDQATTGPATADVKRQVEYYFSDDNLRHDAFFHRKISEDSEGWLPADLVLSCNKMKQMHCTAENIEQALSEGSNLELKKENDKLFIRRTTPLPALSAPKGKKGQAGRSQLKNVTVHDGGVVVAVRNIPEEVEWPNIKRALEEIVKEKAKDPEGNVVTFATTVDKKKRSCYVLFKPFDDDVQFFTDLKFKVTPFADKAAEVASAKAEGEKAEEKKDESAAPAEEAPKEFELKTGPVYGIELKDALKRLPAHVLRKRESRAKDRARSRNKPIMLGTQRYNNVQTANNRVRDVLRSRKAGQELKQGTPDYELVEAVLKFHPSAERKLAGMTGIKVDVSPYGDTHCFYVMRENGESEDISVVKCFNNMQQNPPYINEEDSEKKEAAPAEKSSVSVTLLYVLLCLTQALVWSHSCGDWGFSLSRQVVHCFNETPILQSSRENTGRYHDSTADVENADNRTAAGQGRHGCCGWCRAWYNHLTGGQLYPGRDLDVGILRPLFWTTFHIRGMRYTMAYIHSSSDGEHSRRNC</sequence>
<dbReference type="GO" id="GO:1990904">
    <property type="term" value="C:ribonucleoprotein complex"/>
    <property type="evidence" value="ECO:0007669"/>
    <property type="project" value="InterPro"/>
</dbReference>
<evidence type="ECO:0000256" key="1">
    <source>
        <dbReference type="ARBA" id="ARBA00004123"/>
    </source>
</evidence>
<dbReference type="OrthoDB" id="409625at2759"/>
<dbReference type="PANTHER" id="PTHR22792:SF140">
    <property type="entry name" value="ACHILLES, ISOFORM A"/>
    <property type="match status" value="1"/>
</dbReference>
<evidence type="ECO:0000313" key="8">
    <source>
        <dbReference type="EMBL" id="KAF4675133.1"/>
    </source>
</evidence>
<dbReference type="CDD" id="cd07323">
    <property type="entry name" value="LAM"/>
    <property type="match status" value="1"/>
</dbReference>
<protein>
    <recommendedName>
        <fullName evidence="6">HTH La-type RNA-binding domain-containing protein</fullName>
    </recommendedName>
</protein>
<accession>A0A7J6MU95</accession>
<dbReference type="SMART" id="SM00715">
    <property type="entry name" value="LA"/>
    <property type="match status" value="1"/>
</dbReference>
<dbReference type="InterPro" id="IPR002344">
    <property type="entry name" value="Lupus_La"/>
</dbReference>
<comment type="caution">
    <text evidence="8">The sequence shown here is derived from an EMBL/GenBank/DDBJ whole genome shotgun (WGS) entry which is preliminary data.</text>
</comment>
<reference evidence="9 10" key="1">
    <citation type="submission" date="2020-04" db="EMBL/GenBank/DDBJ databases">
        <title>Perkinsus olseni comparative genomics.</title>
        <authorList>
            <person name="Bogema D.R."/>
        </authorList>
    </citation>
    <scope>NUCLEOTIDE SEQUENCE [LARGE SCALE GENOMIC DNA]</scope>
    <source>
        <strain evidence="7">ATCC PRA-179</strain>
        <strain evidence="8">ATCC PRA-31</strain>
    </source>
</reference>
<feature type="compositionally biased region" description="Basic and acidic residues" evidence="5">
    <location>
        <begin position="235"/>
        <end position="256"/>
    </location>
</feature>
<proteinExistence type="predicted"/>
<feature type="domain" description="HTH La-type RNA-binding" evidence="6">
    <location>
        <begin position="33"/>
        <end position="124"/>
    </location>
</feature>
<feature type="region of interest" description="Disordered" evidence="5">
    <location>
        <begin position="1"/>
        <end position="41"/>
    </location>
</feature>
<dbReference type="InterPro" id="IPR006630">
    <property type="entry name" value="La_HTH"/>
</dbReference>
<keyword evidence="2 4" id="KW-0694">RNA-binding</keyword>
<evidence type="ECO:0000313" key="7">
    <source>
        <dbReference type="EMBL" id="KAF4671454.1"/>
    </source>
</evidence>
<dbReference type="EMBL" id="JABAHT010000001">
    <property type="protein sequence ID" value="KAF4671454.1"/>
    <property type="molecule type" value="Genomic_DNA"/>
</dbReference>
<dbReference type="PRINTS" id="PR00302">
    <property type="entry name" value="LUPUSLA"/>
</dbReference>
<dbReference type="InterPro" id="IPR045180">
    <property type="entry name" value="La_dom_prot"/>
</dbReference>
<evidence type="ECO:0000256" key="2">
    <source>
        <dbReference type="ARBA" id="ARBA00022884"/>
    </source>
</evidence>
<dbReference type="GO" id="GO:0006396">
    <property type="term" value="P:RNA processing"/>
    <property type="evidence" value="ECO:0007669"/>
    <property type="project" value="InterPro"/>
</dbReference>